<keyword evidence="2 3" id="KW-0663">Pyridoxal phosphate</keyword>
<evidence type="ECO:0000313" key="4">
    <source>
        <dbReference type="EMBL" id="OGZ42669.1"/>
    </source>
</evidence>
<dbReference type="PIRSF" id="PIRSF000390">
    <property type="entry name" value="PLP_StrS"/>
    <property type="match status" value="1"/>
</dbReference>
<sequence>MEPRFIPQMEPWFDEAEAKAVFDYMKSGGWVMEFQKTEELERMIADFTGSANCMMTVNGTVSLTIALLALGLKNGDEVLVPNLTMIASPNAAALVGIVPVLVDIEEDTLCMDLHQAQEALTPKTKALMYVPFNGRSGDMEKVVQFCKKHRLSLIEDAAQALGSYYKGKHLGTFGAFGSFSFSVPKVITTGQGGALVSDDALSLQKARKLKDFGRSRGGIDIHDEWGWNFKFTDIQAVIGIEQIKKLPWRLKRKKEIFKRYKDGLADLKDIQFIPTDLENTSPWFVDIFVREPDTLLKFLKKESVESRRIYPAVHLQNIYRKSYAKKAFPISEHYASLGLWLPSSSKLKDEEIDYVISVIREYYNAQAKSKIKSKK</sequence>
<dbReference type="InterPro" id="IPR015424">
    <property type="entry name" value="PyrdxlP-dep_Trfase"/>
</dbReference>
<dbReference type="InterPro" id="IPR015422">
    <property type="entry name" value="PyrdxlP-dep_Trfase_small"/>
</dbReference>
<evidence type="ECO:0000313" key="5">
    <source>
        <dbReference type="Proteomes" id="UP000176700"/>
    </source>
</evidence>
<dbReference type="Gene3D" id="3.40.640.10">
    <property type="entry name" value="Type I PLP-dependent aspartate aminotransferase-like (Major domain)"/>
    <property type="match status" value="1"/>
</dbReference>
<dbReference type="AlphaFoldDB" id="A0A1G2FX67"/>
<keyword evidence="4" id="KW-0808">Transferase</keyword>
<feature type="modified residue" description="N6-(pyridoxal phosphate)lysine" evidence="2">
    <location>
        <position position="185"/>
    </location>
</feature>
<dbReference type="InterPro" id="IPR000653">
    <property type="entry name" value="DegT/StrS_aminotransferase"/>
</dbReference>
<evidence type="ECO:0000256" key="3">
    <source>
        <dbReference type="RuleBase" id="RU004508"/>
    </source>
</evidence>
<dbReference type="PANTHER" id="PTHR30244:SF34">
    <property type="entry name" value="DTDP-4-AMINO-4,6-DIDEOXYGALACTOSE TRANSAMINASE"/>
    <property type="match status" value="1"/>
</dbReference>
<dbReference type="GO" id="GO:0000271">
    <property type="term" value="P:polysaccharide biosynthetic process"/>
    <property type="evidence" value="ECO:0007669"/>
    <property type="project" value="TreeGrafter"/>
</dbReference>
<gene>
    <name evidence="4" type="ORF">A2W41_02895</name>
</gene>
<dbReference type="PANTHER" id="PTHR30244">
    <property type="entry name" value="TRANSAMINASE"/>
    <property type="match status" value="1"/>
</dbReference>
<protein>
    <submittedName>
        <fullName evidence="4">Aminotransferase</fullName>
    </submittedName>
</protein>
<proteinExistence type="inferred from homology"/>
<dbReference type="Proteomes" id="UP000176700">
    <property type="component" value="Unassembled WGS sequence"/>
</dbReference>
<dbReference type="GO" id="GO:0030170">
    <property type="term" value="F:pyridoxal phosphate binding"/>
    <property type="evidence" value="ECO:0007669"/>
    <property type="project" value="TreeGrafter"/>
</dbReference>
<dbReference type="EMBL" id="MHNI01000014">
    <property type="protein sequence ID" value="OGZ42669.1"/>
    <property type="molecule type" value="Genomic_DNA"/>
</dbReference>
<comment type="similarity">
    <text evidence="3">Belongs to the DegT/DnrJ/EryC1 family.</text>
</comment>
<name>A0A1G2FX67_9BACT</name>
<dbReference type="Pfam" id="PF01041">
    <property type="entry name" value="DegT_DnrJ_EryC1"/>
    <property type="match status" value="1"/>
</dbReference>
<accession>A0A1G2FX67</accession>
<feature type="active site" description="Proton acceptor" evidence="1">
    <location>
        <position position="185"/>
    </location>
</feature>
<evidence type="ECO:0000256" key="1">
    <source>
        <dbReference type="PIRSR" id="PIRSR000390-1"/>
    </source>
</evidence>
<evidence type="ECO:0000256" key="2">
    <source>
        <dbReference type="PIRSR" id="PIRSR000390-2"/>
    </source>
</evidence>
<organism evidence="4 5">
    <name type="scientific">Candidatus Ryanbacteria bacterium RIFCSPHIGHO2_01_45_13</name>
    <dbReference type="NCBI Taxonomy" id="1802112"/>
    <lineage>
        <taxon>Bacteria</taxon>
        <taxon>Candidatus Ryaniibacteriota</taxon>
    </lineage>
</organism>
<dbReference type="CDD" id="cd00616">
    <property type="entry name" value="AHBA_syn"/>
    <property type="match status" value="1"/>
</dbReference>
<dbReference type="GO" id="GO:0008483">
    <property type="term" value="F:transaminase activity"/>
    <property type="evidence" value="ECO:0007669"/>
    <property type="project" value="UniProtKB-KW"/>
</dbReference>
<dbReference type="Gene3D" id="3.90.1150.10">
    <property type="entry name" value="Aspartate Aminotransferase, domain 1"/>
    <property type="match status" value="1"/>
</dbReference>
<keyword evidence="4" id="KW-0032">Aminotransferase</keyword>
<reference evidence="4 5" key="1">
    <citation type="journal article" date="2016" name="Nat. Commun.">
        <title>Thousands of microbial genomes shed light on interconnected biogeochemical processes in an aquifer system.</title>
        <authorList>
            <person name="Anantharaman K."/>
            <person name="Brown C.T."/>
            <person name="Hug L.A."/>
            <person name="Sharon I."/>
            <person name="Castelle C.J."/>
            <person name="Probst A.J."/>
            <person name="Thomas B.C."/>
            <person name="Singh A."/>
            <person name="Wilkins M.J."/>
            <person name="Karaoz U."/>
            <person name="Brodie E.L."/>
            <person name="Williams K.H."/>
            <person name="Hubbard S.S."/>
            <person name="Banfield J.F."/>
        </authorList>
    </citation>
    <scope>NUCLEOTIDE SEQUENCE [LARGE SCALE GENOMIC DNA]</scope>
</reference>
<comment type="caution">
    <text evidence="4">The sequence shown here is derived from an EMBL/GenBank/DDBJ whole genome shotgun (WGS) entry which is preliminary data.</text>
</comment>
<dbReference type="InterPro" id="IPR015421">
    <property type="entry name" value="PyrdxlP-dep_Trfase_major"/>
</dbReference>
<dbReference type="SUPFAM" id="SSF53383">
    <property type="entry name" value="PLP-dependent transferases"/>
    <property type="match status" value="1"/>
</dbReference>